<accession>A0A6J4S916</accession>
<gene>
    <name evidence="1" type="ORF">AVDCRST_MAG53-1029</name>
</gene>
<dbReference type="AlphaFoldDB" id="A0A6J4S916"/>
<proteinExistence type="predicted"/>
<dbReference type="EMBL" id="CADCVR010000034">
    <property type="protein sequence ID" value="CAA9486404.1"/>
    <property type="molecule type" value="Genomic_DNA"/>
</dbReference>
<name>A0A6J4S916_9ACTN</name>
<protein>
    <submittedName>
        <fullName evidence="1">Uncharacterized protein</fullName>
    </submittedName>
</protein>
<reference evidence="1" key="1">
    <citation type="submission" date="2020-02" db="EMBL/GenBank/DDBJ databases">
        <authorList>
            <person name="Meier V. D."/>
        </authorList>
    </citation>
    <scope>NUCLEOTIDE SEQUENCE</scope>
    <source>
        <strain evidence="1">AVDCRST_MAG53</strain>
    </source>
</reference>
<organism evidence="1">
    <name type="scientific">uncultured Solirubrobacteraceae bacterium</name>
    <dbReference type="NCBI Taxonomy" id="1162706"/>
    <lineage>
        <taxon>Bacteria</taxon>
        <taxon>Bacillati</taxon>
        <taxon>Actinomycetota</taxon>
        <taxon>Thermoleophilia</taxon>
        <taxon>Solirubrobacterales</taxon>
        <taxon>Solirubrobacteraceae</taxon>
        <taxon>environmental samples</taxon>
    </lineage>
</organism>
<sequence length="96" mass="9423">MRAAPAGASRLGRAAAGCRPATRPGFVVRGPLGSTGVVLPTVFSASPESIDPADGPTVPLPGTASFFALAAPGCPALSVVGCPAARCGPRGRFRPP</sequence>
<evidence type="ECO:0000313" key="1">
    <source>
        <dbReference type="EMBL" id="CAA9486404.1"/>
    </source>
</evidence>